<dbReference type="GO" id="GO:0008168">
    <property type="term" value="F:methyltransferase activity"/>
    <property type="evidence" value="ECO:0007669"/>
    <property type="project" value="UniProtKB-KW"/>
</dbReference>
<organism evidence="2 3">
    <name type="scientific">Clostridium luticellarii</name>
    <dbReference type="NCBI Taxonomy" id="1691940"/>
    <lineage>
        <taxon>Bacteria</taxon>
        <taxon>Bacillati</taxon>
        <taxon>Bacillota</taxon>
        <taxon>Clostridia</taxon>
        <taxon>Eubacteriales</taxon>
        <taxon>Clostridiaceae</taxon>
        <taxon>Clostridium</taxon>
    </lineage>
</organism>
<dbReference type="InterPro" id="IPR041698">
    <property type="entry name" value="Methyltransf_25"/>
</dbReference>
<keyword evidence="3" id="KW-1185">Reference proteome</keyword>
<keyword evidence="2" id="KW-0808">Transferase</keyword>
<dbReference type="Proteomes" id="UP000237798">
    <property type="component" value="Unassembled WGS sequence"/>
</dbReference>
<dbReference type="PANTHER" id="PTHR43667:SF2">
    <property type="entry name" value="FATTY ACID C-METHYL TRANSFERASE"/>
    <property type="match status" value="1"/>
</dbReference>
<dbReference type="RefSeq" id="WP_106011052.1">
    <property type="nucleotide sequence ID" value="NZ_PVXP01000104.1"/>
</dbReference>
<dbReference type="InterPro" id="IPR029063">
    <property type="entry name" value="SAM-dependent_MTases_sf"/>
</dbReference>
<dbReference type="EMBL" id="PVXP01000104">
    <property type="protein sequence ID" value="PRR79491.1"/>
    <property type="molecule type" value="Genomic_DNA"/>
</dbReference>
<feature type="domain" description="Methyltransferase" evidence="1">
    <location>
        <begin position="39"/>
        <end position="128"/>
    </location>
</feature>
<dbReference type="GO" id="GO:0032259">
    <property type="term" value="P:methylation"/>
    <property type="evidence" value="ECO:0007669"/>
    <property type="project" value="UniProtKB-KW"/>
</dbReference>
<sequence length="255" mass="29138">MENVDWNKFAQYYNMVSKLENEYTLNQINCLNITSEDTVLDIGCGPGRLAVPIAKRAKSVTALDAFESMLKICNENARDEGVCNIATRLGDWNSLVINKTIHKHDIVIASRSIGMLNPEKLNKAAKKYAVMIGWIKDGSPSIGALFKGILEDNSQSFSKPDDPIRNYINGYQFAFNKVYDMGVMPNLRVVKDGFKRNYPSREAAYGNLSRLHEFPAKMLPIFKRNVNRFLTFHKDGSVTYCCERWSYVLWWQVKN</sequence>
<protein>
    <submittedName>
        <fullName evidence="2">Bifunctional 3-demethylubiquinone-9 3-methyltransferase/ 2-octaprenyl-6-hydroxy phenol methylase</fullName>
    </submittedName>
</protein>
<keyword evidence="2" id="KW-0830">Ubiquinone</keyword>
<name>A0A2T0B6H1_9CLOT</name>
<reference evidence="2 3" key="1">
    <citation type="submission" date="2018-03" db="EMBL/GenBank/DDBJ databases">
        <title>Genome sequence of Clostridium luticellarii DSM 29923.</title>
        <authorList>
            <person name="Poehlein A."/>
            <person name="Daniel R."/>
        </authorList>
    </citation>
    <scope>NUCLEOTIDE SEQUENCE [LARGE SCALE GENOMIC DNA]</scope>
    <source>
        <strain evidence="2 3">DSM 29923</strain>
    </source>
</reference>
<evidence type="ECO:0000313" key="3">
    <source>
        <dbReference type="Proteomes" id="UP000237798"/>
    </source>
</evidence>
<dbReference type="Pfam" id="PF13649">
    <property type="entry name" value="Methyltransf_25"/>
    <property type="match status" value="1"/>
</dbReference>
<comment type="caution">
    <text evidence="2">The sequence shown here is derived from an EMBL/GenBank/DDBJ whole genome shotgun (WGS) entry which is preliminary data.</text>
</comment>
<dbReference type="OrthoDB" id="9810615at2"/>
<dbReference type="Gene3D" id="3.40.50.150">
    <property type="entry name" value="Vaccinia Virus protein VP39"/>
    <property type="match status" value="1"/>
</dbReference>
<keyword evidence="2" id="KW-0489">Methyltransferase</keyword>
<proteinExistence type="predicted"/>
<dbReference type="InterPro" id="IPR050723">
    <property type="entry name" value="CFA/CMAS"/>
</dbReference>
<accession>A0A2T0B6H1</accession>
<dbReference type="PANTHER" id="PTHR43667">
    <property type="entry name" value="CYCLOPROPANE-FATTY-ACYL-PHOSPHOLIPID SYNTHASE"/>
    <property type="match status" value="1"/>
</dbReference>
<gene>
    <name evidence="2" type="ORF">CLLU_35130</name>
</gene>
<evidence type="ECO:0000313" key="2">
    <source>
        <dbReference type="EMBL" id="PRR79491.1"/>
    </source>
</evidence>
<dbReference type="AlphaFoldDB" id="A0A2T0B6H1"/>
<dbReference type="CDD" id="cd02440">
    <property type="entry name" value="AdoMet_MTases"/>
    <property type="match status" value="1"/>
</dbReference>
<evidence type="ECO:0000259" key="1">
    <source>
        <dbReference type="Pfam" id="PF13649"/>
    </source>
</evidence>
<dbReference type="SUPFAM" id="SSF53335">
    <property type="entry name" value="S-adenosyl-L-methionine-dependent methyltransferases"/>
    <property type="match status" value="1"/>
</dbReference>